<evidence type="ECO:0000256" key="1">
    <source>
        <dbReference type="SAM" id="SignalP"/>
    </source>
</evidence>
<evidence type="ECO:0000313" key="2">
    <source>
        <dbReference type="EMBL" id="VEG57625.1"/>
    </source>
</evidence>
<name>A0A448IZ21_MYCAU</name>
<evidence type="ECO:0008006" key="4">
    <source>
        <dbReference type="Google" id="ProtNLM"/>
    </source>
</evidence>
<dbReference type="Proteomes" id="UP000279306">
    <property type="component" value="Chromosome"/>
</dbReference>
<dbReference type="EMBL" id="LR134356">
    <property type="protein sequence ID" value="VEG57625.1"/>
    <property type="molecule type" value="Genomic_DNA"/>
</dbReference>
<feature type="chain" id="PRO_5018974257" description="Secreted protein" evidence="1">
    <location>
        <begin position="28"/>
        <end position="77"/>
    </location>
</feature>
<dbReference type="KEGG" id="mauu:NCTC10437_04638"/>
<accession>A0A448IZ21</accession>
<gene>
    <name evidence="2" type="ORF">NCTC10437_04638</name>
</gene>
<keyword evidence="1" id="KW-0732">Signal</keyword>
<protein>
    <recommendedName>
        <fullName evidence="4">Secreted protein</fullName>
    </recommendedName>
</protein>
<keyword evidence="3" id="KW-1185">Reference proteome</keyword>
<proteinExistence type="predicted"/>
<dbReference type="OrthoDB" id="4751770at2"/>
<dbReference type="RefSeq" id="WP_048632763.1">
    <property type="nucleotide sequence ID" value="NZ_CVQQ01000008.1"/>
</dbReference>
<sequence length="77" mass="7717">MKPVARFLPGLAALGALALLGAPSASAAPDCTDVGQTVTFCETNGSTQITATPPPWNYGGWTGIGMWPLVGAFGLGP</sequence>
<dbReference type="STRING" id="1791.GCA_001049355_02876"/>
<organism evidence="2 3">
    <name type="scientific">Mycolicibacterium aurum</name>
    <name type="common">Mycobacterium aurum</name>
    <dbReference type="NCBI Taxonomy" id="1791"/>
    <lineage>
        <taxon>Bacteria</taxon>
        <taxon>Bacillati</taxon>
        <taxon>Actinomycetota</taxon>
        <taxon>Actinomycetes</taxon>
        <taxon>Mycobacteriales</taxon>
        <taxon>Mycobacteriaceae</taxon>
        <taxon>Mycolicibacterium</taxon>
    </lineage>
</organism>
<reference evidence="2 3" key="1">
    <citation type="submission" date="2018-12" db="EMBL/GenBank/DDBJ databases">
        <authorList>
            <consortium name="Pathogen Informatics"/>
        </authorList>
    </citation>
    <scope>NUCLEOTIDE SEQUENCE [LARGE SCALE GENOMIC DNA]</scope>
    <source>
        <strain evidence="2 3">NCTC10437</strain>
    </source>
</reference>
<dbReference type="AlphaFoldDB" id="A0A448IZ21"/>
<evidence type="ECO:0000313" key="3">
    <source>
        <dbReference type="Proteomes" id="UP000279306"/>
    </source>
</evidence>
<feature type="signal peptide" evidence="1">
    <location>
        <begin position="1"/>
        <end position="27"/>
    </location>
</feature>